<dbReference type="STRING" id="1960309.SAMN03159343_3565"/>
<evidence type="ECO:0000313" key="3">
    <source>
        <dbReference type="EMBL" id="SCX57036.1"/>
    </source>
</evidence>
<name>A0A1G4YUE7_9ACTN</name>
<accession>A0A1G4YUE7</accession>
<keyword evidence="1" id="KW-0472">Membrane</keyword>
<evidence type="ECO:0000256" key="1">
    <source>
        <dbReference type="SAM" id="Phobius"/>
    </source>
</evidence>
<feature type="domain" description="LytR/CpsA/Psr regulator C-terminal" evidence="2">
    <location>
        <begin position="69"/>
        <end position="155"/>
    </location>
</feature>
<protein>
    <submittedName>
        <fullName evidence="3">LytR cell envelope-related transcriptional attenuator</fullName>
    </submittedName>
</protein>
<keyword evidence="1" id="KW-0812">Transmembrane</keyword>
<dbReference type="AlphaFoldDB" id="A0A1G4YUE7"/>
<evidence type="ECO:0000313" key="4">
    <source>
        <dbReference type="Proteomes" id="UP000198981"/>
    </source>
</evidence>
<dbReference type="Pfam" id="PF13399">
    <property type="entry name" value="LytR_C"/>
    <property type="match status" value="1"/>
</dbReference>
<dbReference type="RefSeq" id="WP_092806805.1">
    <property type="nucleotide sequence ID" value="NZ_FMUH01000006.1"/>
</dbReference>
<keyword evidence="1" id="KW-1133">Transmembrane helix</keyword>
<organism evidence="3 4">
    <name type="scientific">Klenkia marina</name>
    <dbReference type="NCBI Taxonomy" id="1960309"/>
    <lineage>
        <taxon>Bacteria</taxon>
        <taxon>Bacillati</taxon>
        <taxon>Actinomycetota</taxon>
        <taxon>Actinomycetes</taxon>
        <taxon>Geodermatophilales</taxon>
        <taxon>Geodermatophilaceae</taxon>
        <taxon>Klenkia</taxon>
    </lineage>
</organism>
<dbReference type="Gene3D" id="3.30.70.2390">
    <property type="match status" value="1"/>
</dbReference>
<dbReference type="InterPro" id="IPR027381">
    <property type="entry name" value="LytR/CpsA/Psr_C"/>
</dbReference>
<dbReference type="Proteomes" id="UP000198981">
    <property type="component" value="Unassembled WGS sequence"/>
</dbReference>
<sequence length="178" mass="18726">MSETTERRPVRPRRDRRPLLPLVFLLVLAVVALGVWWNVFRDAAAADRDAAAACTSAGQAPPSLDPSSLELRVLNGTDTAGLAQTVATTLQSRGFVVTEIANDRSGREVTGVGELRYGPRGEQAARYMGLFLVGATDYEDTRADATVDVVVGPQFTELAPAEAVAATLAPVASATAGC</sequence>
<proteinExistence type="predicted"/>
<evidence type="ECO:0000259" key="2">
    <source>
        <dbReference type="Pfam" id="PF13399"/>
    </source>
</evidence>
<reference evidence="4" key="1">
    <citation type="submission" date="2016-10" db="EMBL/GenBank/DDBJ databases">
        <authorList>
            <person name="Varghese N."/>
            <person name="Submissions S."/>
        </authorList>
    </citation>
    <scope>NUCLEOTIDE SEQUENCE [LARGE SCALE GENOMIC DNA]</scope>
    <source>
        <strain evidence="4">DSM 45722</strain>
    </source>
</reference>
<dbReference type="OrthoDB" id="4864198at2"/>
<gene>
    <name evidence="3" type="ORF">SAMN03159343_3565</name>
</gene>
<feature type="transmembrane region" description="Helical" evidence="1">
    <location>
        <begin position="20"/>
        <end position="39"/>
    </location>
</feature>
<dbReference type="EMBL" id="FMUH01000006">
    <property type="protein sequence ID" value="SCX57036.1"/>
    <property type="molecule type" value="Genomic_DNA"/>
</dbReference>
<keyword evidence="4" id="KW-1185">Reference proteome</keyword>